<dbReference type="AlphaFoldDB" id="A0AAE3QSL9"/>
<evidence type="ECO:0000313" key="2">
    <source>
        <dbReference type="Proteomes" id="UP001241110"/>
    </source>
</evidence>
<name>A0AAE3QSL9_9BACT</name>
<protein>
    <submittedName>
        <fullName evidence="1">Uncharacterized protein</fullName>
    </submittedName>
</protein>
<organism evidence="1 2">
    <name type="scientific">Xanthocytophaga flava</name>
    <dbReference type="NCBI Taxonomy" id="3048013"/>
    <lineage>
        <taxon>Bacteria</taxon>
        <taxon>Pseudomonadati</taxon>
        <taxon>Bacteroidota</taxon>
        <taxon>Cytophagia</taxon>
        <taxon>Cytophagales</taxon>
        <taxon>Rhodocytophagaceae</taxon>
        <taxon>Xanthocytophaga</taxon>
    </lineage>
</organism>
<dbReference type="Proteomes" id="UP001241110">
    <property type="component" value="Unassembled WGS sequence"/>
</dbReference>
<accession>A0AAE3QSL9</accession>
<dbReference type="RefSeq" id="WP_313981688.1">
    <property type="nucleotide sequence ID" value="NZ_JASJOS010000008.1"/>
</dbReference>
<proteinExistence type="predicted"/>
<dbReference type="SUPFAM" id="SSF75011">
    <property type="entry name" value="3-carboxy-cis,cis-mucoante lactonizing enzyme"/>
    <property type="match status" value="1"/>
</dbReference>
<evidence type="ECO:0000313" key="1">
    <source>
        <dbReference type="EMBL" id="MDJ1482486.1"/>
    </source>
</evidence>
<dbReference type="EMBL" id="JASJOS010000008">
    <property type="protein sequence ID" value="MDJ1482486.1"/>
    <property type="molecule type" value="Genomic_DNA"/>
</dbReference>
<gene>
    <name evidence="1" type="ORF">QNI16_18425</name>
</gene>
<sequence length="351" mass="38748">MKFILLLSTMACLIVGFTTCKTKTEPDVYILGMNGTVWKNGTGKPIAEGKLIARDLFVDGDDVYVVGYEEVAEPVKDTCEWRPNIKPRYWKNGKAIALPITRDKSLPAEVKTQRTLTSIHVEKGDVYVAGDDFEITNPAIYSRTAKYWKNGKEIRLTNGENMKWVNAIFVGNKEVHVVGVLELEPPLSKASSPVAMYWKNGEQIRLSGKNKNDLVASVYVSGQDVYVAGSGFEFPSIAKYWKNGKEVLLTDGTKDASASSVFVSGQDVYVAGRYGDKAVIWKNGKMIELSDGRSIMDANAIYVSGNDVYVVGSELSKALDVVTARYWKNGKQIKLSGNINTEAIDVFVTRP</sequence>
<comment type="caution">
    <text evidence="1">The sequence shown here is derived from an EMBL/GenBank/DDBJ whole genome shotgun (WGS) entry which is preliminary data.</text>
</comment>
<reference evidence="1" key="1">
    <citation type="submission" date="2023-05" db="EMBL/GenBank/DDBJ databases">
        <authorList>
            <person name="Zhang X."/>
        </authorList>
    </citation>
    <scope>NUCLEOTIDE SEQUENCE</scope>
    <source>
        <strain evidence="1">YF14B1</strain>
    </source>
</reference>